<organism evidence="2 3">
    <name type="scientific">Meristemomyces frigidus</name>
    <dbReference type="NCBI Taxonomy" id="1508187"/>
    <lineage>
        <taxon>Eukaryota</taxon>
        <taxon>Fungi</taxon>
        <taxon>Dikarya</taxon>
        <taxon>Ascomycota</taxon>
        <taxon>Pezizomycotina</taxon>
        <taxon>Dothideomycetes</taxon>
        <taxon>Dothideomycetidae</taxon>
        <taxon>Mycosphaerellales</taxon>
        <taxon>Teratosphaeriaceae</taxon>
        <taxon>Meristemomyces</taxon>
    </lineage>
</organism>
<dbReference type="AlphaFoldDB" id="A0AAN7TMX3"/>
<name>A0AAN7TMX3_9PEZI</name>
<dbReference type="EMBL" id="JAVRRL010000063">
    <property type="protein sequence ID" value="KAK5109516.1"/>
    <property type="molecule type" value="Genomic_DNA"/>
</dbReference>
<evidence type="ECO:0008006" key="4">
    <source>
        <dbReference type="Google" id="ProtNLM"/>
    </source>
</evidence>
<gene>
    <name evidence="2" type="ORF">LTR62_006968</name>
</gene>
<comment type="caution">
    <text evidence="2">The sequence shown here is derived from an EMBL/GenBank/DDBJ whole genome shotgun (WGS) entry which is preliminary data.</text>
</comment>
<proteinExistence type="predicted"/>
<protein>
    <recommendedName>
        <fullName evidence="4">SMP domain-containing protein</fullName>
    </recommendedName>
</protein>
<accession>A0AAN7TMX3</accession>
<evidence type="ECO:0000313" key="3">
    <source>
        <dbReference type="Proteomes" id="UP001310890"/>
    </source>
</evidence>
<reference evidence="2" key="1">
    <citation type="submission" date="2023-08" db="EMBL/GenBank/DDBJ databases">
        <title>Black Yeasts Isolated from many extreme environments.</title>
        <authorList>
            <person name="Coleine C."/>
            <person name="Stajich J.E."/>
            <person name="Selbmann L."/>
        </authorList>
    </citation>
    <scope>NUCLEOTIDE SEQUENCE</scope>
    <source>
        <strain evidence="2">CCFEE 5401</strain>
    </source>
</reference>
<feature type="region of interest" description="Disordered" evidence="1">
    <location>
        <begin position="60"/>
        <end position="100"/>
    </location>
</feature>
<evidence type="ECO:0000313" key="2">
    <source>
        <dbReference type="EMBL" id="KAK5109516.1"/>
    </source>
</evidence>
<dbReference type="Proteomes" id="UP001310890">
    <property type="component" value="Unassembled WGS sequence"/>
</dbReference>
<feature type="compositionally biased region" description="Low complexity" evidence="1">
    <location>
        <begin position="11"/>
        <end position="23"/>
    </location>
</feature>
<evidence type="ECO:0000256" key="1">
    <source>
        <dbReference type="SAM" id="MobiDB-lite"/>
    </source>
</evidence>
<sequence>MPSRETTKTITAPPTQQNAAAASVAAVNDTATQTALDGATAMARHAIEKSEALKFSITHRPKTSSPLKVSISAEPPMLPPRNLPPGLQMHASRIDVGASV</sequence>
<feature type="region of interest" description="Disordered" evidence="1">
    <location>
        <begin position="1"/>
        <end position="23"/>
    </location>
</feature>